<dbReference type="Proteomes" id="UP000509418">
    <property type="component" value="Chromosome"/>
</dbReference>
<proteinExistence type="predicted"/>
<evidence type="ECO:0000313" key="2">
    <source>
        <dbReference type="Proteomes" id="UP000509418"/>
    </source>
</evidence>
<gene>
    <name evidence="1" type="ORF">HUT05_44635</name>
</gene>
<keyword evidence="2" id="KW-1185">Reference proteome</keyword>
<dbReference type="EMBL" id="CP056041">
    <property type="protein sequence ID" value="QKZ23831.1"/>
    <property type="molecule type" value="Genomic_DNA"/>
</dbReference>
<protein>
    <submittedName>
        <fullName evidence="1">Uncharacterized protein</fullName>
    </submittedName>
</protein>
<accession>A0A7H8TJY9</accession>
<evidence type="ECO:0000313" key="1">
    <source>
        <dbReference type="EMBL" id="QKZ23831.1"/>
    </source>
</evidence>
<organism evidence="1 2">
    <name type="scientific">Streptomyces chartreusis</name>
    <dbReference type="NCBI Taxonomy" id="1969"/>
    <lineage>
        <taxon>Bacteria</taxon>
        <taxon>Bacillati</taxon>
        <taxon>Actinomycetota</taxon>
        <taxon>Actinomycetes</taxon>
        <taxon>Kitasatosporales</taxon>
        <taxon>Streptomycetaceae</taxon>
        <taxon>Streptomyces</taxon>
    </lineage>
</organism>
<sequence>MTTRQAPRATPAPIAVPGIRIIWGIRQLWHGQAYFNRQKPVLPRHDTPCSHVIPPVEVTNMPEKSLRWRFNMDELSLTTHCFRWSEQVSGCFSWRSFHL</sequence>
<name>A0A7H8TJY9_STRCX</name>
<reference evidence="1 2" key="1">
    <citation type="submission" date="2020-06" db="EMBL/GenBank/DDBJ databases">
        <title>Genome mining for natural products.</title>
        <authorList>
            <person name="Zhang B."/>
            <person name="Shi J."/>
            <person name="Ge H."/>
        </authorList>
    </citation>
    <scope>NUCLEOTIDE SEQUENCE [LARGE SCALE GENOMIC DNA]</scope>
    <source>
        <strain evidence="1 2">NA02069</strain>
    </source>
</reference>
<dbReference type="RefSeq" id="WP_176578446.1">
    <property type="nucleotide sequence ID" value="NZ_CBDRGH010000060.1"/>
</dbReference>
<dbReference type="AlphaFoldDB" id="A0A7H8TJY9"/>